<dbReference type="EMBL" id="BPLR01014253">
    <property type="protein sequence ID" value="GIY67545.1"/>
    <property type="molecule type" value="Genomic_DNA"/>
</dbReference>
<dbReference type="AlphaFoldDB" id="A0AAV4VDJ1"/>
<accession>A0AAV4VDJ1</accession>
<comment type="caution">
    <text evidence="1">The sequence shown here is derived from an EMBL/GenBank/DDBJ whole genome shotgun (WGS) entry which is preliminary data.</text>
</comment>
<organism evidence="1 2">
    <name type="scientific">Caerostris extrusa</name>
    <name type="common">Bark spider</name>
    <name type="synonym">Caerostris bankana</name>
    <dbReference type="NCBI Taxonomy" id="172846"/>
    <lineage>
        <taxon>Eukaryota</taxon>
        <taxon>Metazoa</taxon>
        <taxon>Ecdysozoa</taxon>
        <taxon>Arthropoda</taxon>
        <taxon>Chelicerata</taxon>
        <taxon>Arachnida</taxon>
        <taxon>Araneae</taxon>
        <taxon>Araneomorphae</taxon>
        <taxon>Entelegynae</taxon>
        <taxon>Araneoidea</taxon>
        <taxon>Araneidae</taxon>
        <taxon>Caerostris</taxon>
    </lineage>
</organism>
<gene>
    <name evidence="1" type="ORF">CEXT_578991</name>
</gene>
<keyword evidence="2" id="KW-1185">Reference proteome</keyword>
<name>A0AAV4VDJ1_CAEEX</name>
<reference evidence="1 2" key="1">
    <citation type="submission" date="2021-06" db="EMBL/GenBank/DDBJ databases">
        <title>Caerostris extrusa draft genome.</title>
        <authorList>
            <person name="Kono N."/>
            <person name="Arakawa K."/>
        </authorList>
    </citation>
    <scope>NUCLEOTIDE SEQUENCE [LARGE SCALE GENOMIC DNA]</scope>
</reference>
<protein>
    <submittedName>
        <fullName evidence="1">Uncharacterized protein</fullName>
    </submittedName>
</protein>
<evidence type="ECO:0000313" key="1">
    <source>
        <dbReference type="EMBL" id="GIY67545.1"/>
    </source>
</evidence>
<sequence length="84" mass="9831">MIETEGLLKFSRGVILFSRKKSYDHDGEGVEHKNPQGHSPTSLTLRLPVKIARQQWTQPPRWCSQPLDVMESQIRFFFLTNSFR</sequence>
<evidence type="ECO:0000313" key="2">
    <source>
        <dbReference type="Proteomes" id="UP001054945"/>
    </source>
</evidence>
<proteinExistence type="predicted"/>
<dbReference type="Proteomes" id="UP001054945">
    <property type="component" value="Unassembled WGS sequence"/>
</dbReference>